<feature type="signal peptide" evidence="2">
    <location>
        <begin position="1"/>
        <end position="28"/>
    </location>
</feature>
<protein>
    <submittedName>
        <fullName evidence="3">Glycosyltransferase family 8 protein</fullName>
    </submittedName>
</protein>
<evidence type="ECO:0000256" key="2">
    <source>
        <dbReference type="SAM" id="SignalP"/>
    </source>
</evidence>
<dbReference type="AlphaFoldDB" id="A0A6A7B4I2"/>
<dbReference type="InterPro" id="IPR050587">
    <property type="entry name" value="GNT1/Glycosyltrans_8"/>
</dbReference>
<keyword evidence="2" id="KW-0732">Signal</keyword>
<organism evidence="3 4">
    <name type="scientific">Plenodomus tracheiphilus IPT5</name>
    <dbReference type="NCBI Taxonomy" id="1408161"/>
    <lineage>
        <taxon>Eukaryota</taxon>
        <taxon>Fungi</taxon>
        <taxon>Dikarya</taxon>
        <taxon>Ascomycota</taxon>
        <taxon>Pezizomycotina</taxon>
        <taxon>Dothideomycetes</taxon>
        <taxon>Pleosporomycetidae</taxon>
        <taxon>Pleosporales</taxon>
        <taxon>Pleosporineae</taxon>
        <taxon>Leptosphaeriaceae</taxon>
        <taxon>Plenodomus</taxon>
    </lineage>
</organism>
<accession>A0A6A7B4I2</accession>
<keyword evidence="4" id="KW-1185">Reference proteome</keyword>
<dbReference type="SUPFAM" id="SSF53448">
    <property type="entry name" value="Nucleotide-diphospho-sugar transferases"/>
    <property type="match status" value="1"/>
</dbReference>
<evidence type="ECO:0000256" key="1">
    <source>
        <dbReference type="SAM" id="MobiDB-lite"/>
    </source>
</evidence>
<reference evidence="3" key="1">
    <citation type="submission" date="2020-01" db="EMBL/GenBank/DDBJ databases">
        <authorList>
            <consortium name="DOE Joint Genome Institute"/>
            <person name="Haridas S."/>
            <person name="Albert R."/>
            <person name="Binder M."/>
            <person name="Bloem J."/>
            <person name="Labutti K."/>
            <person name="Salamov A."/>
            <person name="Andreopoulos B."/>
            <person name="Baker S.E."/>
            <person name="Barry K."/>
            <person name="Bills G."/>
            <person name="Bluhm B.H."/>
            <person name="Cannon C."/>
            <person name="Castanera R."/>
            <person name="Culley D.E."/>
            <person name="Daum C."/>
            <person name="Ezra D."/>
            <person name="Gonzalez J.B."/>
            <person name="Henrissat B."/>
            <person name="Kuo A."/>
            <person name="Liang C."/>
            <person name="Lipzen A."/>
            <person name="Lutzoni F."/>
            <person name="Magnuson J."/>
            <person name="Mondo S."/>
            <person name="Nolan M."/>
            <person name="Ohm R."/>
            <person name="Pangilinan J."/>
            <person name="Park H.-J."/>
            <person name="Ramirez L."/>
            <person name="Alfaro M."/>
            <person name="Sun H."/>
            <person name="Tritt A."/>
            <person name="Yoshinaga Y."/>
            <person name="Zwiers L.-H."/>
            <person name="Turgeon B.G."/>
            <person name="Goodwin S.B."/>
            <person name="Spatafora J.W."/>
            <person name="Crous P.W."/>
            <person name="Grigoriev I.V."/>
        </authorList>
    </citation>
    <scope>NUCLEOTIDE SEQUENCE</scope>
    <source>
        <strain evidence="3">IPT5</strain>
    </source>
</reference>
<dbReference type="PANTHER" id="PTHR11183">
    <property type="entry name" value="GLYCOGENIN SUBFAMILY MEMBER"/>
    <property type="match status" value="1"/>
</dbReference>
<evidence type="ECO:0000313" key="3">
    <source>
        <dbReference type="EMBL" id="KAF2850330.1"/>
    </source>
</evidence>
<dbReference type="InterPro" id="IPR029044">
    <property type="entry name" value="Nucleotide-diphossugar_trans"/>
</dbReference>
<dbReference type="Proteomes" id="UP000799423">
    <property type="component" value="Unassembled WGS sequence"/>
</dbReference>
<feature type="region of interest" description="Disordered" evidence="1">
    <location>
        <begin position="85"/>
        <end position="121"/>
    </location>
</feature>
<dbReference type="Gene3D" id="3.90.550.10">
    <property type="entry name" value="Spore Coat Polysaccharide Biosynthesis Protein SpsA, Chain A"/>
    <property type="match status" value="1"/>
</dbReference>
<dbReference type="EMBL" id="MU006307">
    <property type="protein sequence ID" value="KAF2850330.1"/>
    <property type="molecule type" value="Genomic_DNA"/>
</dbReference>
<feature type="compositionally biased region" description="Polar residues" evidence="1">
    <location>
        <begin position="106"/>
        <end position="115"/>
    </location>
</feature>
<sequence>MRRRHNVALSTLLVLGIIILCARDQASTLDLPRSKQATAKTPENQVGAPASLHILDSLAQGEHEDGATLVPLAPVVESSLTPLVLDGVPPSGNEQPLVSDDGEHQVSLTPPSSSEPGAEAHGTALPFQQDLDLELPLSILQEHATRAPHNYNPNGARTYAYATFMATRNPSIHDPYFLAIHSLIYRVLWSPRSRTTKYPFIVFVAEYVTPEQRALLSGAGAIVRELAPVEWTPNVPGVEKRWKDLFAKLNMWREIEFERILFLDADAFPLANIDGMFDVAPVQPCIEEKLQQDDVVADGTAVCEPYVFAGVAQDPWSGSSTDVNVGAMVFTPSLRMHERLLQNYVKTDKYDCLMAEQAFLNWQFSRDGAFPATTLERKWGGVFPKEEEEGSLHVVHEKIWVVEDGWLRREWVDTWVEMVKYYESSEFGTMRGWDGLVV</sequence>
<dbReference type="OrthoDB" id="2014201at2759"/>
<feature type="chain" id="PRO_5025546840" evidence="2">
    <location>
        <begin position="29"/>
        <end position="438"/>
    </location>
</feature>
<evidence type="ECO:0000313" key="4">
    <source>
        <dbReference type="Proteomes" id="UP000799423"/>
    </source>
</evidence>
<name>A0A6A7B4I2_9PLEO</name>
<gene>
    <name evidence="3" type="ORF">T440DRAFT_111064</name>
</gene>
<proteinExistence type="predicted"/>